<feature type="compositionally biased region" description="Polar residues" evidence="1">
    <location>
        <begin position="31"/>
        <end position="45"/>
    </location>
</feature>
<dbReference type="EMBL" id="QKYT01001601">
    <property type="protein sequence ID" value="RIA79063.1"/>
    <property type="molecule type" value="Genomic_DNA"/>
</dbReference>
<comment type="caution">
    <text evidence="2">The sequence shown here is derived from an EMBL/GenBank/DDBJ whole genome shotgun (WGS) entry which is preliminary data.</text>
</comment>
<sequence>MCDFMANSHRARRKTEDEFDRICNINTLNRRQSRGNGNIIPTLSTRDVEHELRSSERCQRQSHLVPEKGSSARDNNNDNIDISNTECEE</sequence>
<keyword evidence="3" id="KW-1185">Reference proteome</keyword>
<organism evidence="2 3">
    <name type="scientific">Glomus cerebriforme</name>
    <dbReference type="NCBI Taxonomy" id="658196"/>
    <lineage>
        <taxon>Eukaryota</taxon>
        <taxon>Fungi</taxon>
        <taxon>Fungi incertae sedis</taxon>
        <taxon>Mucoromycota</taxon>
        <taxon>Glomeromycotina</taxon>
        <taxon>Glomeromycetes</taxon>
        <taxon>Glomerales</taxon>
        <taxon>Glomeraceae</taxon>
        <taxon>Glomus</taxon>
    </lineage>
</organism>
<gene>
    <name evidence="2" type="ORF">C1645_841620</name>
</gene>
<accession>A0A397RXZ7</accession>
<feature type="compositionally biased region" description="Low complexity" evidence="1">
    <location>
        <begin position="77"/>
        <end position="89"/>
    </location>
</feature>
<evidence type="ECO:0000313" key="2">
    <source>
        <dbReference type="EMBL" id="RIA79063.1"/>
    </source>
</evidence>
<evidence type="ECO:0000256" key="1">
    <source>
        <dbReference type="SAM" id="MobiDB-lite"/>
    </source>
</evidence>
<feature type="compositionally biased region" description="Basic and acidic residues" evidence="1">
    <location>
        <begin position="46"/>
        <end position="59"/>
    </location>
</feature>
<evidence type="ECO:0000313" key="3">
    <source>
        <dbReference type="Proteomes" id="UP000265703"/>
    </source>
</evidence>
<dbReference type="AlphaFoldDB" id="A0A397RXZ7"/>
<dbReference type="Proteomes" id="UP000265703">
    <property type="component" value="Unassembled WGS sequence"/>
</dbReference>
<proteinExistence type="predicted"/>
<dbReference type="OrthoDB" id="2387921at2759"/>
<protein>
    <submittedName>
        <fullName evidence="2">Uncharacterized protein</fullName>
    </submittedName>
</protein>
<feature type="region of interest" description="Disordered" evidence="1">
    <location>
        <begin position="31"/>
        <end position="89"/>
    </location>
</feature>
<reference evidence="2 3" key="1">
    <citation type="submission" date="2018-06" db="EMBL/GenBank/DDBJ databases">
        <title>Comparative genomics reveals the genomic features of Rhizophagus irregularis, R. cerebriforme, R. diaphanum and Gigaspora rosea, and their symbiotic lifestyle signature.</title>
        <authorList>
            <person name="Morin E."/>
            <person name="San Clemente H."/>
            <person name="Chen E.C.H."/>
            <person name="De La Providencia I."/>
            <person name="Hainaut M."/>
            <person name="Kuo A."/>
            <person name="Kohler A."/>
            <person name="Murat C."/>
            <person name="Tang N."/>
            <person name="Roy S."/>
            <person name="Loubradou J."/>
            <person name="Henrissat B."/>
            <person name="Grigoriev I.V."/>
            <person name="Corradi N."/>
            <person name="Roux C."/>
            <person name="Martin F.M."/>
        </authorList>
    </citation>
    <scope>NUCLEOTIDE SEQUENCE [LARGE SCALE GENOMIC DNA]</scope>
    <source>
        <strain evidence="2 3">DAOM 227022</strain>
    </source>
</reference>
<name>A0A397RXZ7_9GLOM</name>